<keyword evidence="3" id="KW-1185">Reference proteome</keyword>
<dbReference type="EMBL" id="JAERSE020000003">
    <property type="protein sequence ID" value="MCA6067758.1"/>
    <property type="molecule type" value="Genomic_DNA"/>
</dbReference>
<dbReference type="InterPro" id="IPR008136">
    <property type="entry name" value="CinA_C"/>
</dbReference>
<dbReference type="InterPro" id="IPR036653">
    <property type="entry name" value="CinA-like_C"/>
</dbReference>
<evidence type="ECO:0000259" key="1">
    <source>
        <dbReference type="Pfam" id="PF02464"/>
    </source>
</evidence>
<dbReference type="Gene3D" id="3.90.950.20">
    <property type="entry name" value="CinA-like"/>
    <property type="match status" value="1"/>
</dbReference>
<dbReference type="Proteomes" id="UP000618240">
    <property type="component" value="Unassembled WGS sequence"/>
</dbReference>
<proteinExistence type="predicted"/>
<sequence length="163" mass="17897">MRDLKELIEECSNLLATAKYTIAFAESATAGMLAFEFSQSEHSGEILRGGLVCYDAHIKEKILGVPKGLIEKYTPESAEVTKEMGFRVKKMMGADVVVAVTGLTTPGGSEGPGKPVGTMFYCILIKEKTIEYRKVFSGSAREIVYCTIEDIVKTTIKSFRSHE</sequence>
<evidence type="ECO:0000313" key="3">
    <source>
        <dbReference type="Proteomes" id="UP000618240"/>
    </source>
</evidence>
<dbReference type="RefSeq" id="WP_225688691.1">
    <property type="nucleotide sequence ID" value="NZ_JAERSE020000003.1"/>
</dbReference>
<dbReference type="NCBIfam" id="TIGR00199">
    <property type="entry name" value="PncC_domain"/>
    <property type="match status" value="1"/>
</dbReference>
<accession>A0ABS8A2T3</accession>
<feature type="domain" description="CinA C-terminal" evidence="1">
    <location>
        <begin position="6"/>
        <end position="147"/>
    </location>
</feature>
<reference evidence="2 3" key="1">
    <citation type="submission" date="2021-09" db="EMBL/GenBank/DDBJ databases">
        <title>Genome sequencing and assembly of Chryseobacterium sp. RG1.</title>
        <authorList>
            <person name="Chhetri G."/>
        </authorList>
    </citation>
    <scope>NUCLEOTIDE SEQUENCE [LARGE SCALE GENOMIC DNA]</scope>
    <source>
        <strain evidence="2 3">RG1</strain>
    </source>
</reference>
<dbReference type="Pfam" id="PF02464">
    <property type="entry name" value="CinA"/>
    <property type="match status" value="1"/>
</dbReference>
<name>A0ABS8A2T3_9FLAO</name>
<protein>
    <submittedName>
        <fullName evidence="2">CinA family protein</fullName>
    </submittedName>
</protein>
<evidence type="ECO:0000313" key="2">
    <source>
        <dbReference type="EMBL" id="MCA6067758.1"/>
    </source>
</evidence>
<dbReference type="SUPFAM" id="SSF142433">
    <property type="entry name" value="CinA-like"/>
    <property type="match status" value="1"/>
</dbReference>
<organism evidence="2 3">
    <name type="scientific">Chryseobacterium tagetis</name>
    <dbReference type="NCBI Taxonomy" id="2801334"/>
    <lineage>
        <taxon>Bacteria</taxon>
        <taxon>Pseudomonadati</taxon>
        <taxon>Bacteroidota</taxon>
        <taxon>Flavobacteriia</taxon>
        <taxon>Flavobacteriales</taxon>
        <taxon>Weeksellaceae</taxon>
        <taxon>Chryseobacterium group</taxon>
        <taxon>Chryseobacterium</taxon>
    </lineage>
</organism>
<gene>
    <name evidence="2" type="ORF">JI747_011255</name>
</gene>
<comment type="caution">
    <text evidence="2">The sequence shown here is derived from an EMBL/GenBank/DDBJ whole genome shotgun (WGS) entry which is preliminary data.</text>
</comment>